<comment type="similarity">
    <text evidence="1 7">Belongs to the cytochrome P450 family.</text>
</comment>
<evidence type="ECO:0000313" key="8">
    <source>
        <dbReference type="EMBL" id="WNG43402.1"/>
    </source>
</evidence>
<keyword evidence="3 7" id="KW-0479">Metal-binding</keyword>
<evidence type="ECO:0000313" key="9">
    <source>
        <dbReference type="Proteomes" id="UP001611383"/>
    </source>
</evidence>
<dbReference type="PANTHER" id="PTHR24291">
    <property type="entry name" value="CYTOCHROME P450 FAMILY 4"/>
    <property type="match status" value="1"/>
</dbReference>
<dbReference type="InterPro" id="IPR002401">
    <property type="entry name" value="Cyt_P450_E_grp-I"/>
</dbReference>
<name>A0ABY9WNU2_9BACT</name>
<dbReference type="EMBL" id="CP043494">
    <property type="protein sequence ID" value="WNG43402.1"/>
    <property type="molecule type" value="Genomic_DNA"/>
</dbReference>
<accession>A0ABY9WNU2</accession>
<dbReference type="InterPro" id="IPR036396">
    <property type="entry name" value="Cyt_P450_sf"/>
</dbReference>
<keyword evidence="5 7" id="KW-0408">Iron</keyword>
<dbReference type="InterPro" id="IPR050196">
    <property type="entry name" value="Cytochrome_P450_Monoox"/>
</dbReference>
<dbReference type="SUPFAM" id="SSF48264">
    <property type="entry name" value="Cytochrome P450"/>
    <property type="match status" value="1"/>
</dbReference>
<protein>
    <submittedName>
        <fullName evidence="8">Cytochrome P450</fullName>
    </submittedName>
</protein>
<keyword evidence="4 7" id="KW-0560">Oxidoreductase</keyword>
<evidence type="ECO:0000256" key="1">
    <source>
        <dbReference type="ARBA" id="ARBA00010617"/>
    </source>
</evidence>
<proteinExistence type="inferred from homology"/>
<reference evidence="8 9" key="1">
    <citation type="submission" date="2019-08" db="EMBL/GenBank/DDBJ databases">
        <title>Archangium and Cystobacter genomes.</title>
        <authorList>
            <person name="Chen I.-C.K."/>
            <person name="Wielgoss S."/>
        </authorList>
    </citation>
    <scope>NUCLEOTIDE SEQUENCE [LARGE SCALE GENOMIC DNA]</scope>
    <source>
        <strain evidence="8 9">Cbm 6</strain>
    </source>
</reference>
<evidence type="ECO:0000256" key="7">
    <source>
        <dbReference type="RuleBase" id="RU000461"/>
    </source>
</evidence>
<dbReference type="RefSeq" id="WP_395814245.1">
    <property type="nucleotide sequence ID" value="NZ_CP043494.1"/>
</dbReference>
<dbReference type="Gene3D" id="1.10.630.10">
    <property type="entry name" value="Cytochrome P450"/>
    <property type="match status" value="1"/>
</dbReference>
<gene>
    <name evidence="8" type="ORF">F0U60_04300</name>
</gene>
<dbReference type="InterPro" id="IPR017972">
    <property type="entry name" value="Cyt_P450_CS"/>
</dbReference>
<dbReference type="PANTHER" id="PTHR24291:SF50">
    <property type="entry name" value="BIFUNCTIONAL ALBAFLAVENONE MONOOXYGENASE_TERPENE SYNTHASE"/>
    <property type="match status" value="1"/>
</dbReference>
<dbReference type="PRINTS" id="PR00463">
    <property type="entry name" value="EP450I"/>
</dbReference>
<organism evidence="8 9">
    <name type="scientific">Archangium minus</name>
    <dbReference type="NCBI Taxonomy" id="83450"/>
    <lineage>
        <taxon>Bacteria</taxon>
        <taxon>Pseudomonadati</taxon>
        <taxon>Myxococcota</taxon>
        <taxon>Myxococcia</taxon>
        <taxon>Myxococcales</taxon>
        <taxon>Cystobacterineae</taxon>
        <taxon>Archangiaceae</taxon>
        <taxon>Archangium</taxon>
    </lineage>
</organism>
<evidence type="ECO:0000256" key="5">
    <source>
        <dbReference type="ARBA" id="ARBA00023004"/>
    </source>
</evidence>
<dbReference type="Proteomes" id="UP001611383">
    <property type="component" value="Chromosome"/>
</dbReference>
<evidence type="ECO:0000256" key="6">
    <source>
        <dbReference type="ARBA" id="ARBA00023033"/>
    </source>
</evidence>
<evidence type="ECO:0000256" key="2">
    <source>
        <dbReference type="ARBA" id="ARBA00022617"/>
    </source>
</evidence>
<dbReference type="Pfam" id="PF00067">
    <property type="entry name" value="p450"/>
    <property type="match status" value="1"/>
</dbReference>
<dbReference type="PRINTS" id="PR00385">
    <property type="entry name" value="P450"/>
</dbReference>
<evidence type="ECO:0000256" key="3">
    <source>
        <dbReference type="ARBA" id="ARBA00022723"/>
    </source>
</evidence>
<sequence length="467" mass="52516">MTTSAPLPPMPPGHWLWGHLPERASDPLGLYLKSRERLGDVVRYRMGYIYVEQLTHPDHVKHVLADANARYTKGTVFDKTRPLVGNGLLTAEGDFWKRQRRLAQPAFHRERLAALSGRMTDTITETLQTWEPAANSGQPLPVFQEMMKLTLTVAVRSLFGVDVGEHTRTMGDAFTTALSVTNERIISPLPYLPWLYRLPTRDNRAFRKAVDTLDSIVRGIISQRRAKGPGADAGNDLLGMLMAASDADTGDSFNDAQLRDEVMTLLLAGHETTATALAWTFHLLEQNPEVEATLHAEVDAALGGRVPTVVDLPKLRYVGCVFEEAMRLYPPIWAIPRVPLEDDVVDGYRIPKGDIIILVPYVTHRHPDFWPEPERFDPTRFLPENSKDRPRWAYLPFGGGQRQCIGNNFAMMEAQFVLALVAQRYRLRGVPGVPVEPEPHVSLRPRGPMPMHVEHRKDVLQARSRTG</sequence>
<dbReference type="PROSITE" id="PS00086">
    <property type="entry name" value="CYTOCHROME_P450"/>
    <property type="match status" value="1"/>
</dbReference>
<dbReference type="CDD" id="cd20620">
    <property type="entry name" value="CYP132-like"/>
    <property type="match status" value="1"/>
</dbReference>
<keyword evidence="9" id="KW-1185">Reference proteome</keyword>
<evidence type="ECO:0000256" key="4">
    <source>
        <dbReference type="ARBA" id="ARBA00023002"/>
    </source>
</evidence>
<dbReference type="InterPro" id="IPR001128">
    <property type="entry name" value="Cyt_P450"/>
</dbReference>
<keyword evidence="6 7" id="KW-0503">Monooxygenase</keyword>
<keyword evidence="2 7" id="KW-0349">Heme</keyword>